<reference evidence="1" key="1">
    <citation type="submission" date="2018-01" db="EMBL/GenBank/DDBJ databases">
        <authorList>
            <person name="Krukenberg V."/>
        </authorList>
    </citation>
    <scope>NUCLEOTIDE SEQUENCE</scope>
    <source>
        <strain evidence="1">E20ANME2</strain>
    </source>
</reference>
<gene>
    <name evidence="1" type="ORF">C4B59_01340</name>
</gene>
<accession>A0AC61L6A2</accession>
<dbReference type="Proteomes" id="UP000248329">
    <property type="component" value="Unassembled WGS sequence"/>
</dbReference>
<evidence type="ECO:0000313" key="1">
    <source>
        <dbReference type="EMBL" id="PXF61901.1"/>
    </source>
</evidence>
<evidence type="ECO:0000313" key="2">
    <source>
        <dbReference type="Proteomes" id="UP000248329"/>
    </source>
</evidence>
<keyword evidence="1" id="KW-0670">Pyruvate</keyword>
<organism evidence="1 2">
    <name type="scientific">Candidatus Methanogaster sp</name>
    <dbReference type="NCBI Taxonomy" id="3386292"/>
    <lineage>
        <taxon>Archaea</taxon>
        <taxon>Methanobacteriati</taxon>
        <taxon>Methanobacteriota</taxon>
        <taxon>Stenosarchaea group</taxon>
        <taxon>Methanomicrobia</taxon>
        <taxon>Methanosarcinales</taxon>
        <taxon>ANME-2 cluster</taxon>
        <taxon>Candidatus Methanogasteraceae</taxon>
        <taxon>Candidatus Methanogaster</taxon>
    </lineage>
</organism>
<protein>
    <submittedName>
        <fullName evidence="1">Pyruvate ferredoxin oxidoreductase</fullName>
    </submittedName>
</protein>
<dbReference type="EMBL" id="PQXF01000002">
    <property type="protein sequence ID" value="PXF61901.1"/>
    <property type="molecule type" value="Genomic_DNA"/>
</dbReference>
<proteinExistence type="predicted"/>
<sequence length="185" mass="19752">MTEKTIEIRIHGRGGQGSVTAAELLAVAAFEDGWYCQAFPMFGVERRGAPVFAFTRMRKHPIKLRSQIYEPDYVIVQDATLTDVVDVAAGTNAGSLIIINSEKEPGQFNLGAECRVVTVDATKIAMDIIGRPIVNTTLLGAFAGLTGEIDLGCIKNAVKARFSGKIGEVNAEAVQKAFEMAGCGS</sequence>
<comment type="caution">
    <text evidence="1">The sequence shown here is derived from an EMBL/GenBank/DDBJ whole genome shotgun (WGS) entry which is preliminary data.</text>
</comment>
<name>A0AC61L6A2_9EURY</name>